<dbReference type="Pfam" id="PF11924">
    <property type="entry name" value="IAT_beta"/>
    <property type="match status" value="1"/>
</dbReference>
<sequence length="868" mass="85523">MRITAILFALLAGTALSPTTAAAQDPAPVAEASGSLIAGGGTGTISLMVPWLQPGNQVVFTDARAHLVDGGAYGASLGLGARAAVTPDWTLGANVYLDYLDTARDNGFTQAGFGLEAFHGDLEVRANAYLPLGDRTRADHEFDRLFLDSGQLFFRQGQEQALRGADAEIGGRLPVFAADSPVTLKAFVGGFVHDGEGIDTDPGVSTRAELSFAALPGLAAGSALTVGLGATYSERDKGDLFASLRLRVPLGGQGGRNTETDPMLRRVERAPTIRTHVGTTGAREATVFADSGEMIGGVAELSAASGDAAALNALAAAQGRNGLLLASGTIDLDAPLVLGTEQRLLGANQRLAVRSARSGIVTSFGTAGPNAVLRGTNAAADVLVLGDGATVAQIGVVGGRNGIAANSLGGVLLSDVTVSGAAANGIALSGVDRAVLRNVTVVGAGANGLAMSGGTSLVAANLVLADTGSSGIRLDGVGTTTLETVTVRNTGGIGVAVQGGASFQAESLTVANSGADALVLDGIDRSRLTALSVSHAQGRGIAVNGGSDLELADVSVSDTGDDGIRLDGVNRLSAEAIRIARTSGTGLTLNGGSNVAIAGALVADTAAGGVVLNGVDGFAGRDLRIARSGAAGVTVNGGRSFSIGGLEIANTASDAVTLNGVDSATLSAGRLERTGGSGIVANGGASFSASDLAIASVGATGMTLNAVDRVALNAVRIAATGTEGLVVNDAGSLTAVDLGVARTGGDGVQINRAGQASFVSLLVSDVGGNGVTLNQGAMIAFDGVAIGNVGGNGLGVTNVAGLSLADFTVDGAGQAGFRASGASRDFDGDLTVRNSARACSSDGTASLTQTGGAVFTINGVVTDPATCP</sequence>
<feature type="domain" description="Inverse autotransporter beta-domain" evidence="2">
    <location>
        <begin position="44"/>
        <end position="177"/>
    </location>
</feature>
<reference evidence="4" key="1">
    <citation type="journal article" date="2014" name="Int. J. Syst. Evol. Microbiol.">
        <title>Complete genome sequence of Corynebacterium casei LMG S-19264T (=DSM 44701T), isolated from a smear-ripened cheese.</title>
        <authorList>
            <consortium name="US DOE Joint Genome Institute (JGI-PGF)"/>
            <person name="Walter F."/>
            <person name="Albersmeier A."/>
            <person name="Kalinowski J."/>
            <person name="Ruckert C."/>
        </authorList>
    </citation>
    <scope>NUCLEOTIDE SEQUENCE</scope>
    <source>
        <strain evidence="4">CGMCC 1.15367</strain>
    </source>
</reference>
<dbReference type="AlphaFoldDB" id="A0A917EC79"/>
<gene>
    <name evidence="4" type="ORF">GCM10011390_44510</name>
</gene>
<reference evidence="4" key="2">
    <citation type="submission" date="2020-09" db="EMBL/GenBank/DDBJ databases">
        <authorList>
            <person name="Sun Q."/>
            <person name="Zhou Y."/>
        </authorList>
    </citation>
    <scope>NUCLEOTIDE SEQUENCE</scope>
    <source>
        <strain evidence="4">CGMCC 1.15367</strain>
    </source>
</reference>
<keyword evidence="1" id="KW-0732">Signal</keyword>
<accession>A0A917EC79</accession>
<evidence type="ECO:0000313" key="4">
    <source>
        <dbReference type="EMBL" id="GGE20347.1"/>
    </source>
</evidence>
<dbReference type="InterPro" id="IPR038177">
    <property type="entry name" value="IAT_beta_sf"/>
</dbReference>
<feature type="signal peptide" evidence="1">
    <location>
        <begin position="1"/>
        <end position="23"/>
    </location>
</feature>
<evidence type="ECO:0000313" key="5">
    <source>
        <dbReference type="Proteomes" id="UP000644699"/>
    </source>
</evidence>
<dbReference type="EMBL" id="BMIQ01000009">
    <property type="protein sequence ID" value="GGE20347.1"/>
    <property type="molecule type" value="Genomic_DNA"/>
</dbReference>
<dbReference type="InterPro" id="IPR011050">
    <property type="entry name" value="Pectin_lyase_fold/virulence"/>
</dbReference>
<proteinExistence type="predicted"/>
<comment type="caution">
    <text evidence="4">The sequence shown here is derived from an EMBL/GenBank/DDBJ whole genome shotgun (WGS) entry which is preliminary data.</text>
</comment>
<dbReference type="SMART" id="SM00710">
    <property type="entry name" value="PbH1"/>
    <property type="match status" value="12"/>
</dbReference>
<dbReference type="Proteomes" id="UP000644699">
    <property type="component" value="Unassembled WGS sequence"/>
</dbReference>
<evidence type="ECO:0008006" key="6">
    <source>
        <dbReference type="Google" id="ProtNLM"/>
    </source>
</evidence>
<dbReference type="InterPro" id="IPR012334">
    <property type="entry name" value="Pectin_lyas_fold"/>
</dbReference>
<dbReference type="RefSeq" id="WP_188912454.1">
    <property type="nucleotide sequence ID" value="NZ_BMIQ01000009.1"/>
</dbReference>
<dbReference type="Gene3D" id="2.40.160.160">
    <property type="entry name" value="Inverse autotransporter, beta-domain"/>
    <property type="match status" value="1"/>
</dbReference>
<dbReference type="SUPFAM" id="SSF51126">
    <property type="entry name" value="Pectin lyase-like"/>
    <property type="match status" value="2"/>
</dbReference>
<dbReference type="InterPro" id="IPR024519">
    <property type="entry name" value="IAT_beta"/>
</dbReference>
<dbReference type="InterPro" id="IPR039448">
    <property type="entry name" value="Beta_helix"/>
</dbReference>
<evidence type="ECO:0000256" key="1">
    <source>
        <dbReference type="SAM" id="SignalP"/>
    </source>
</evidence>
<evidence type="ECO:0000259" key="3">
    <source>
        <dbReference type="Pfam" id="PF13229"/>
    </source>
</evidence>
<keyword evidence="5" id="KW-1185">Reference proteome</keyword>
<organism evidence="4 5">
    <name type="scientific">Aureimonas endophytica</name>
    <dbReference type="NCBI Taxonomy" id="2027858"/>
    <lineage>
        <taxon>Bacteria</taxon>
        <taxon>Pseudomonadati</taxon>
        <taxon>Pseudomonadota</taxon>
        <taxon>Alphaproteobacteria</taxon>
        <taxon>Hyphomicrobiales</taxon>
        <taxon>Aurantimonadaceae</taxon>
        <taxon>Aureimonas</taxon>
    </lineage>
</organism>
<name>A0A917EC79_9HYPH</name>
<feature type="domain" description="Right handed beta helix" evidence="3">
    <location>
        <begin position="470"/>
        <end position="613"/>
    </location>
</feature>
<feature type="chain" id="PRO_5036689228" description="Inverse autotransporter beta-domain domain-containing protein" evidence="1">
    <location>
        <begin position="24"/>
        <end position="868"/>
    </location>
</feature>
<dbReference type="InterPro" id="IPR006626">
    <property type="entry name" value="PbH1"/>
</dbReference>
<protein>
    <recommendedName>
        <fullName evidence="6">Inverse autotransporter beta-domain domain-containing protein</fullName>
    </recommendedName>
</protein>
<evidence type="ECO:0000259" key="2">
    <source>
        <dbReference type="Pfam" id="PF11924"/>
    </source>
</evidence>
<dbReference type="Pfam" id="PF13229">
    <property type="entry name" value="Beta_helix"/>
    <property type="match status" value="1"/>
</dbReference>
<dbReference type="Gene3D" id="2.160.20.10">
    <property type="entry name" value="Single-stranded right-handed beta-helix, Pectin lyase-like"/>
    <property type="match status" value="2"/>
</dbReference>